<evidence type="ECO:0000256" key="1">
    <source>
        <dbReference type="SAM" id="MobiDB-lite"/>
    </source>
</evidence>
<evidence type="ECO:0000313" key="3">
    <source>
        <dbReference type="EMBL" id="KAK3167256.1"/>
    </source>
</evidence>
<keyword evidence="4" id="KW-1185">Reference proteome</keyword>
<feature type="region of interest" description="Disordered" evidence="1">
    <location>
        <begin position="467"/>
        <end position="493"/>
    </location>
</feature>
<organism evidence="3 4">
    <name type="scientific">Lepraria neglecta</name>
    <dbReference type="NCBI Taxonomy" id="209136"/>
    <lineage>
        <taxon>Eukaryota</taxon>
        <taxon>Fungi</taxon>
        <taxon>Dikarya</taxon>
        <taxon>Ascomycota</taxon>
        <taxon>Pezizomycotina</taxon>
        <taxon>Lecanoromycetes</taxon>
        <taxon>OSLEUM clade</taxon>
        <taxon>Lecanoromycetidae</taxon>
        <taxon>Lecanorales</taxon>
        <taxon>Lecanorineae</taxon>
        <taxon>Stereocaulaceae</taxon>
        <taxon>Lepraria</taxon>
    </lineage>
</organism>
<dbReference type="Proteomes" id="UP001276659">
    <property type="component" value="Unassembled WGS sequence"/>
</dbReference>
<keyword evidence="2" id="KW-0812">Transmembrane</keyword>
<feature type="region of interest" description="Disordered" evidence="1">
    <location>
        <begin position="249"/>
        <end position="272"/>
    </location>
</feature>
<feature type="region of interest" description="Disordered" evidence="1">
    <location>
        <begin position="510"/>
        <end position="530"/>
    </location>
</feature>
<dbReference type="PANTHER" id="PTHR38694:SF1">
    <property type="entry name" value="PEROXIN DOMAIN-CONTAINING PROTEIN"/>
    <property type="match status" value="1"/>
</dbReference>
<feature type="region of interest" description="Disordered" evidence="1">
    <location>
        <begin position="290"/>
        <end position="339"/>
    </location>
</feature>
<sequence length="700" mass="76039">MPMPGYVFKDGGPIPDSDLKDPQHQQNHTPGAVPIMETKESATSTQSNSVASTMVTPTSSASGSNAPSESHALAASADHDYIGAVQKDHEEGEVRDMGWNDHPKDVPTPLVGGLPNEELWTLVRRFNKQMYHVKATNHPMLGGLDLNIVDEDEFSPDKLRSNIERLYMTVIIGVMGFGKHVARLRSWREPRRTACFCAAYFIAWIFNFIVPLVVTTFIVLIAYPPARPILFPPAPLALVSSKTGSVQTPQAGILGSHDSATGAPEKHKGEAVEQEAHNFVSGIGSIALSSAAGKHEQADPDSDPLNESVPDPTNMASDAAAAKQSAQGGTPNAKHDKTKQPMEQAMWLKMRPIMHVIGDIADGWERFANALSPTPPFPQEAPRLKLAGALVPVLAVGLLTSSAMFMKATYAGVGFGFFGDPLIWRGLDFLNKKVPNWQKYLELRNSILKGIPTNAQLTVTLLRIGEANKAPLPPPPRSDQPPPSKPASLNGDDLTLDASHEEIHEAIHKDPAEKAAEEHAEKTEKPKHKHGEHILGFFKGTTKTGVETKFGIDKARAKIGSQHAKDHLGVLPKNNDPEFSGPVDFKGRYKGSKGWIYISTNVDVPTVSFSNKSSDGTGLEPENASAKFSIPIQEIRELKKIGGLGWKAKIVVGWATGKTVADGLEIVDKYGDTYKVTAVRLREELFNRLVAMGGQKWESW</sequence>
<dbReference type="PANTHER" id="PTHR38694">
    <property type="entry name" value="CONSERVED EXPRESSED PROTEIN"/>
    <property type="match status" value="1"/>
</dbReference>
<dbReference type="InterPro" id="IPR021709">
    <property type="entry name" value="DUF3292"/>
</dbReference>
<feature type="region of interest" description="Disordered" evidence="1">
    <location>
        <begin position="1"/>
        <end position="73"/>
    </location>
</feature>
<dbReference type="Pfam" id="PF11696">
    <property type="entry name" value="DUF3292"/>
    <property type="match status" value="1"/>
</dbReference>
<accession>A0AAD9YXQ3</accession>
<feature type="compositionally biased region" description="Pro residues" evidence="1">
    <location>
        <begin position="471"/>
        <end position="485"/>
    </location>
</feature>
<gene>
    <name evidence="3" type="ORF">OEA41_010382</name>
</gene>
<proteinExistence type="predicted"/>
<evidence type="ECO:0000256" key="2">
    <source>
        <dbReference type="SAM" id="Phobius"/>
    </source>
</evidence>
<feature type="compositionally biased region" description="Low complexity" evidence="1">
    <location>
        <begin position="56"/>
        <end position="70"/>
    </location>
</feature>
<reference evidence="3" key="1">
    <citation type="submission" date="2022-11" db="EMBL/GenBank/DDBJ databases">
        <title>Chromosomal genome sequence assembly and mating type (MAT) locus characterization of the leprose asexual lichenized fungus Lepraria neglecta (Nyl.) Erichsen.</title>
        <authorList>
            <person name="Allen J.L."/>
            <person name="Pfeffer B."/>
        </authorList>
    </citation>
    <scope>NUCLEOTIDE SEQUENCE</scope>
    <source>
        <strain evidence="3">Allen 5258</strain>
    </source>
</reference>
<feature type="transmembrane region" description="Helical" evidence="2">
    <location>
        <begin position="194"/>
        <end position="223"/>
    </location>
</feature>
<dbReference type="EMBL" id="JASNWA010000011">
    <property type="protein sequence ID" value="KAK3167256.1"/>
    <property type="molecule type" value="Genomic_DNA"/>
</dbReference>
<dbReference type="AlphaFoldDB" id="A0AAD9YXQ3"/>
<keyword evidence="2" id="KW-1133">Transmembrane helix</keyword>
<comment type="caution">
    <text evidence="3">The sequence shown here is derived from an EMBL/GenBank/DDBJ whole genome shotgun (WGS) entry which is preliminary data.</text>
</comment>
<evidence type="ECO:0000313" key="4">
    <source>
        <dbReference type="Proteomes" id="UP001276659"/>
    </source>
</evidence>
<feature type="compositionally biased region" description="Basic and acidic residues" evidence="1">
    <location>
        <begin position="510"/>
        <end position="524"/>
    </location>
</feature>
<protein>
    <submittedName>
        <fullName evidence="3">Uncharacterized protein</fullName>
    </submittedName>
</protein>
<keyword evidence="2" id="KW-0472">Membrane</keyword>
<name>A0AAD9YXQ3_9LECA</name>
<feature type="compositionally biased region" description="Polar residues" evidence="1">
    <location>
        <begin position="41"/>
        <end position="55"/>
    </location>
</feature>
<feature type="compositionally biased region" description="Low complexity" evidence="1">
    <location>
        <begin position="316"/>
        <end position="327"/>
    </location>
</feature>